<feature type="compositionally biased region" description="Polar residues" evidence="1">
    <location>
        <begin position="15"/>
        <end position="27"/>
    </location>
</feature>
<keyword evidence="2" id="KW-0812">Transmembrane</keyword>
<dbReference type="InterPro" id="IPR021514">
    <property type="entry name" value="DUF3176"/>
</dbReference>
<keyword evidence="4" id="KW-1185">Reference proteome</keyword>
<gene>
    <name evidence="3" type="ORF">BT63DRAFT_423379</name>
</gene>
<evidence type="ECO:0008006" key="5">
    <source>
        <dbReference type="Google" id="ProtNLM"/>
    </source>
</evidence>
<keyword evidence="2" id="KW-1133">Transmembrane helix</keyword>
<proteinExistence type="predicted"/>
<keyword evidence="2" id="KW-0472">Membrane</keyword>
<evidence type="ECO:0000256" key="2">
    <source>
        <dbReference type="SAM" id="Phobius"/>
    </source>
</evidence>
<feature type="transmembrane region" description="Helical" evidence="2">
    <location>
        <begin position="592"/>
        <end position="612"/>
    </location>
</feature>
<dbReference type="PANTHER" id="PTHR35394">
    <property type="entry name" value="DUF3176 DOMAIN-CONTAINING PROTEIN"/>
    <property type="match status" value="1"/>
</dbReference>
<feature type="region of interest" description="Disordered" evidence="1">
    <location>
        <begin position="1"/>
        <end position="35"/>
    </location>
</feature>
<name>A0A6A6UJ95_9PEZI</name>
<reference evidence="3" key="1">
    <citation type="journal article" date="2020" name="Stud. Mycol.">
        <title>101 Dothideomycetes genomes: a test case for predicting lifestyles and emergence of pathogens.</title>
        <authorList>
            <person name="Haridas S."/>
            <person name="Albert R."/>
            <person name="Binder M."/>
            <person name="Bloem J."/>
            <person name="Labutti K."/>
            <person name="Salamov A."/>
            <person name="Andreopoulos B."/>
            <person name="Baker S."/>
            <person name="Barry K."/>
            <person name="Bills G."/>
            <person name="Bluhm B."/>
            <person name="Cannon C."/>
            <person name="Castanera R."/>
            <person name="Culley D."/>
            <person name="Daum C."/>
            <person name="Ezra D."/>
            <person name="Gonzalez J."/>
            <person name="Henrissat B."/>
            <person name="Kuo A."/>
            <person name="Liang C."/>
            <person name="Lipzen A."/>
            <person name="Lutzoni F."/>
            <person name="Magnuson J."/>
            <person name="Mondo S."/>
            <person name="Nolan M."/>
            <person name="Ohm R."/>
            <person name="Pangilinan J."/>
            <person name="Park H.-J."/>
            <person name="Ramirez L."/>
            <person name="Alfaro M."/>
            <person name="Sun H."/>
            <person name="Tritt A."/>
            <person name="Yoshinaga Y."/>
            <person name="Zwiers L.-H."/>
            <person name="Turgeon B."/>
            <person name="Goodwin S."/>
            <person name="Spatafora J."/>
            <person name="Crous P."/>
            <person name="Grigoriev I."/>
        </authorList>
    </citation>
    <scope>NUCLEOTIDE SEQUENCE</scope>
    <source>
        <strain evidence="3">CBS 115976</strain>
    </source>
</reference>
<protein>
    <recommendedName>
        <fullName evidence="5">DUF3176 domain-containing protein</fullName>
    </recommendedName>
</protein>
<feature type="transmembrane region" description="Helical" evidence="2">
    <location>
        <begin position="131"/>
        <end position="156"/>
    </location>
</feature>
<feature type="transmembrane region" description="Helical" evidence="2">
    <location>
        <begin position="214"/>
        <end position="233"/>
    </location>
</feature>
<evidence type="ECO:0000313" key="4">
    <source>
        <dbReference type="Proteomes" id="UP000799302"/>
    </source>
</evidence>
<dbReference type="EMBL" id="MU004233">
    <property type="protein sequence ID" value="KAF2671138.1"/>
    <property type="molecule type" value="Genomic_DNA"/>
</dbReference>
<sequence>MSTHPDAQRDAVPSTEISYQLQSSHQRGQVPYTDGNNFASVFRETELHEHTQDMRLVEKSSLLTSQITAKNAPTVQMAQERERNVSRRRRMQRLWRNTWFPEALSCLLAGISLAAIIITLKLHEGKPLPQWPFSISINALIAVFTAMLKAGVALPLSEGISQLKWQAAKSHEQRLIDMEDYDSASRSAWGSFQFVFNPRWAPSGSSWKDNVFKYLAKFAALLTIIAFIADPFVQQVVQNVDCPQTYIGHASRLPRTSEYIINGGHIAAGESSIHPPMAVAINTASYSPPPRIPSLLTVDCSSGNCTFPRFQTVGMCHACEDSSDRLSIVPGSSPVNWTITDQSNKTLIWVGRERWFYTSLLPSRNDTMFTLLAAKSNATTGASNQTAAAFTCRLFPCVVEKSASMERNVLTETTLSTKPMGYNQLFYIGQQQDPESFILASNQTIRDGKWQSCDAQNEAGPGLKEVSFENVDSAPNYFGPVFKNQTGPTRFFPQDCVWGFGRQSADSIAGELGRVLGKLEVDTSGAAPVGLIPALNLWQNGTANLHSFNMFMGNLSEIMTATIRQTGNGGLAEYQQGAVSFDTTCLRVQWPWLSYLAVLTVLSYVFFVLLLIKSPPGASNRIWKSSSLSVLLCSLDEKIYQRIGMNSTRDDILEVAKATRARLSEDTDGKPQFSS</sequence>
<organism evidence="3 4">
    <name type="scientific">Microthyrium microscopicum</name>
    <dbReference type="NCBI Taxonomy" id="703497"/>
    <lineage>
        <taxon>Eukaryota</taxon>
        <taxon>Fungi</taxon>
        <taxon>Dikarya</taxon>
        <taxon>Ascomycota</taxon>
        <taxon>Pezizomycotina</taxon>
        <taxon>Dothideomycetes</taxon>
        <taxon>Dothideomycetes incertae sedis</taxon>
        <taxon>Microthyriales</taxon>
        <taxon>Microthyriaceae</taxon>
        <taxon>Microthyrium</taxon>
    </lineage>
</organism>
<dbReference type="Pfam" id="PF11374">
    <property type="entry name" value="DUF3176"/>
    <property type="match status" value="1"/>
</dbReference>
<dbReference type="PANTHER" id="PTHR35394:SF5">
    <property type="entry name" value="DUF3176 DOMAIN-CONTAINING PROTEIN"/>
    <property type="match status" value="1"/>
</dbReference>
<evidence type="ECO:0000256" key="1">
    <source>
        <dbReference type="SAM" id="MobiDB-lite"/>
    </source>
</evidence>
<evidence type="ECO:0000313" key="3">
    <source>
        <dbReference type="EMBL" id="KAF2671138.1"/>
    </source>
</evidence>
<dbReference type="OrthoDB" id="5376804at2759"/>
<feature type="transmembrane region" description="Helical" evidence="2">
    <location>
        <begin position="99"/>
        <end position="119"/>
    </location>
</feature>
<dbReference type="AlphaFoldDB" id="A0A6A6UJ95"/>
<accession>A0A6A6UJ95</accession>
<dbReference type="Proteomes" id="UP000799302">
    <property type="component" value="Unassembled WGS sequence"/>
</dbReference>